<feature type="domain" description="SUZ" evidence="4">
    <location>
        <begin position="328"/>
        <end position="424"/>
    </location>
</feature>
<evidence type="ECO:0000259" key="4">
    <source>
        <dbReference type="PROSITE" id="PS51673"/>
    </source>
</evidence>
<feature type="compositionally biased region" description="Basic and acidic residues" evidence="2">
    <location>
        <begin position="111"/>
        <end position="123"/>
    </location>
</feature>
<dbReference type="Proteomes" id="UP000319663">
    <property type="component" value="Unassembled WGS sequence"/>
</dbReference>
<evidence type="ECO:0000313" key="6">
    <source>
        <dbReference type="Proteomes" id="UP000319663"/>
    </source>
</evidence>
<dbReference type="InterPro" id="IPR001374">
    <property type="entry name" value="R3H_dom"/>
</dbReference>
<proteinExistence type="predicted"/>
<evidence type="ECO:0000256" key="1">
    <source>
        <dbReference type="ARBA" id="ARBA00022553"/>
    </source>
</evidence>
<keyword evidence="1" id="KW-0597">Phosphoprotein</keyword>
<dbReference type="PROSITE" id="PS51061">
    <property type="entry name" value="R3H"/>
    <property type="match status" value="1"/>
</dbReference>
<evidence type="ECO:0008006" key="7">
    <source>
        <dbReference type="Google" id="ProtNLM"/>
    </source>
</evidence>
<dbReference type="EMBL" id="VIFY01000065">
    <property type="protein sequence ID" value="TQB72376.1"/>
    <property type="molecule type" value="Genomic_DNA"/>
</dbReference>
<evidence type="ECO:0000256" key="2">
    <source>
        <dbReference type="SAM" id="MobiDB-lite"/>
    </source>
</evidence>
<evidence type="ECO:0000259" key="3">
    <source>
        <dbReference type="PROSITE" id="PS51061"/>
    </source>
</evidence>
<feature type="compositionally biased region" description="Polar residues" evidence="2">
    <location>
        <begin position="429"/>
        <end position="445"/>
    </location>
</feature>
<gene>
    <name evidence="5" type="ORF">MPDQ_006862</name>
</gene>
<keyword evidence="6" id="KW-1185">Reference proteome</keyword>
<name>A0A507QXP2_MONPU</name>
<dbReference type="Pfam" id="PF01424">
    <property type="entry name" value="R3H"/>
    <property type="match status" value="1"/>
</dbReference>
<dbReference type="PROSITE" id="PS51673">
    <property type="entry name" value="SUZ"/>
    <property type="match status" value="1"/>
</dbReference>
<feature type="region of interest" description="Disordered" evidence="2">
    <location>
        <begin position="1"/>
        <end position="196"/>
    </location>
</feature>
<feature type="compositionally biased region" description="Basic and acidic residues" evidence="2">
    <location>
        <begin position="147"/>
        <end position="157"/>
    </location>
</feature>
<feature type="compositionally biased region" description="Polar residues" evidence="2">
    <location>
        <begin position="124"/>
        <end position="144"/>
    </location>
</feature>
<feature type="compositionally biased region" description="Polar residues" evidence="2">
    <location>
        <begin position="699"/>
        <end position="716"/>
    </location>
</feature>
<dbReference type="GO" id="GO:0006012">
    <property type="term" value="P:galactose metabolic process"/>
    <property type="evidence" value="ECO:0007669"/>
    <property type="project" value="TreeGrafter"/>
</dbReference>
<organism evidence="5 6">
    <name type="scientific">Monascus purpureus</name>
    <name type="common">Red mold</name>
    <name type="synonym">Monascus anka</name>
    <dbReference type="NCBI Taxonomy" id="5098"/>
    <lineage>
        <taxon>Eukaryota</taxon>
        <taxon>Fungi</taxon>
        <taxon>Dikarya</taxon>
        <taxon>Ascomycota</taxon>
        <taxon>Pezizomycotina</taxon>
        <taxon>Eurotiomycetes</taxon>
        <taxon>Eurotiomycetidae</taxon>
        <taxon>Eurotiales</taxon>
        <taxon>Aspergillaceae</taxon>
        <taxon>Monascus</taxon>
    </lineage>
</organism>
<dbReference type="GO" id="GO:0003676">
    <property type="term" value="F:nucleic acid binding"/>
    <property type="evidence" value="ECO:0007669"/>
    <property type="project" value="UniProtKB-UniRule"/>
</dbReference>
<feature type="region of interest" description="Disordered" evidence="2">
    <location>
        <begin position="699"/>
        <end position="797"/>
    </location>
</feature>
<feature type="compositionally biased region" description="Polar residues" evidence="2">
    <location>
        <begin position="177"/>
        <end position="187"/>
    </location>
</feature>
<comment type="caution">
    <text evidence="5">The sequence shown here is derived from an EMBL/GenBank/DDBJ whole genome shotgun (WGS) entry which is preliminary data.</text>
</comment>
<dbReference type="Pfam" id="PF12752">
    <property type="entry name" value="SUZ"/>
    <property type="match status" value="1"/>
</dbReference>
<dbReference type="InterPro" id="IPR024771">
    <property type="entry name" value="SUZ"/>
</dbReference>
<feature type="domain" description="R3H" evidence="3">
    <location>
        <begin position="264"/>
        <end position="327"/>
    </location>
</feature>
<dbReference type="InterPro" id="IPR051937">
    <property type="entry name" value="R3H_domain_containing"/>
</dbReference>
<reference evidence="5 6" key="1">
    <citation type="submission" date="2019-06" db="EMBL/GenBank/DDBJ databases">
        <title>Wine fermentation using esterase from Monascus purpureus.</title>
        <authorList>
            <person name="Geng C."/>
            <person name="Zhang Y."/>
        </authorList>
    </citation>
    <scope>NUCLEOTIDE SEQUENCE [LARGE SCALE GENOMIC DNA]</scope>
    <source>
        <strain evidence="5">HQ1</strain>
    </source>
</reference>
<accession>A0A507QXP2</accession>
<dbReference type="STRING" id="5098.A0A507QXP2"/>
<evidence type="ECO:0000313" key="5">
    <source>
        <dbReference type="EMBL" id="TQB72376.1"/>
    </source>
</evidence>
<dbReference type="Gene3D" id="3.30.1370.50">
    <property type="entry name" value="R3H-like domain"/>
    <property type="match status" value="1"/>
</dbReference>
<dbReference type="CDD" id="cd02642">
    <property type="entry name" value="R3H_encore_like"/>
    <property type="match status" value="1"/>
</dbReference>
<dbReference type="PANTHER" id="PTHR15672">
    <property type="entry name" value="CAMP-REGULATED PHOSPHOPROTEIN 21 RELATED R3H DOMAIN CONTAINING PROTEIN"/>
    <property type="match status" value="1"/>
</dbReference>
<feature type="compositionally biased region" description="Polar residues" evidence="2">
    <location>
        <begin position="62"/>
        <end position="72"/>
    </location>
</feature>
<dbReference type="SUPFAM" id="SSF82708">
    <property type="entry name" value="R3H domain"/>
    <property type="match status" value="1"/>
</dbReference>
<feature type="compositionally biased region" description="Polar residues" evidence="2">
    <location>
        <begin position="724"/>
        <end position="735"/>
    </location>
</feature>
<dbReference type="OrthoDB" id="278430at2759"/>
<sequence length="797" mass="86203">MASDNSTGGEHRLSFAKIAAMPPRSESQSASVPGGVSPPHLDEQPQCAESHGPVDELPPQEGSLNNFQQSDNASDRDINILGRAVQDVHLSDSKDGEGSVTSGIVHSNGLLKRETSFEDDHTHLSNSSTKPTSFDSKSMASVTTFAMDEKDSLRPDDSASVQAVDEEESLSGPASGAPNSLIGSESGNHGRDANAQKPRAILRNSGPAFNDAGMRANAAIPLDLVSNDFPGLNPEAFKGNPSLHGFPLEPDEKLLEAMKTPKDRLLILQLEEKIIHFIQHSKEQSLELPPSNAFGRLLAHKLGDYYHLTHFVDNNVTSVRLHRTPFCRLPTPLSVIYAASNATPPPTAPPMKIMRRSSPSREGSAVGSGGLSKATSEAGESGNDGDRAGSSTDVTPAKDRMILSREEKEVKYQKARERIFRDFPESKSSDSTSGENNISRSSSASGRKKTYRQKTPHDDSFEVRSQYNVYYPGVHHYTNGPVPYNLSTNDGSFPNQPSYVVGPGMSPASMTYVQSNPNNPMYSGPVNMNAVPQYPAAVSPQTTPNSPWQGGNMPQQSPFAGYTSMNQPSMMGQQSNKSSPALNNYAVPNSAPYQHVPPNWTSHPYQGNFQQSSYRNQPAHWPTYPPQSIASSPTSYPYGQFPGQHIKPGMQNHSGSHPLPGSFNRSLFNPQTRSFVPSGRHPAKNNQYGMNSYMGGQNSMQPPQWSQFPETNSRNFEPSALPGYNTSRVPSTGNRDSIAKWGTPSHLPPKPPPSEVSSDFDLKHRGTTGHPYAANTVPNPNNGPLVVSGETGSSKPN</sequence>
<dbReference type="AlphaFoldDB" id="A0A507QXP2"/>
<protein>
    <recommendedName>
        <fullName evidence="7">R3H domain-containing protein</fullName>
    </recommendedName>
</protein>
<dbReference type="PANTHER" id="PTHR15672:SF8">
    <property type="entry name" value="PROTEIN ENCORE"/>
    <property type="match status" value="1"/>
</dbReference>
<feature type="compositionally biased region" description="Basic and acidic residues" evidence="2">
    <location>
        <begin position="396"/>
        <end position="428"/>
    </location>
</feature>
<feature type="region of interest" description="Disordered" evidence="2">
    <location>
        <begin position="341"/>
        <end position="462"/>
    </location>
</feature>
<dbReference type="InterPro" id="IPR036867">
    <property type="entry name" value="R3H_dom_sf"/>
</dbReference>